<comment type="caution">
    <text evidence="1">The sequence shown here is derived from an EMBL/GenBank/DDBJ whole genome shotgun (WGS) entry which is preliminary data.</text>
</comment>
<evidence type="ECO:0000313" key="1">
    <source>
        <dbReference type="EMBL" id="KAK3725200.1"/>
    </source>
</evidence>
<keyword evidence="2" id="KW-1185">Reference proteome</keyword>
<proteinExistence type="predicted"/>
<evidence type="ECO:0000313" key="2">
    <source>
        <dbReference type="Proteomes" id="UP001281147"/>
    </source>
</evidence>
<accession>A0ACC3NYD1</accession>
<gene>
    <name evidence="1" type="ORF">LTR37_000711</name>
</gene>
<protein>
    <submittedName>
        <fullName evidence="1">Uncharacterized protein</fullName>
    </submittedName>
</protein>
<sequence length="227" mass="25094">MEANTTKLDIVCARCQNPGKSACKGCLLVMYCGRECQTEHWNVHKIMCKSPLMKDSWQPRWVTENREPAFVGNGGAPLQAFGGKKYLWGNVPAFDALRLTDNEGEAYGKDLKLLFAASGDLRNVLKTVVSIPQSYDRPITLVVNDMDMDVVARNLIILLIALVTEDEAEAAECMIHLWYSALVRPSDIDILTTRIRPLIEDVIANIGAIHQGRYWGRGGNSAIAACA</sequence>
<dbReference type="EMBL" id="JAUTXU010000003">
    <property type="protein sequence ID" value="KAK3725200.1"/>
    <property type="molecule type" value="Genomic_DNA"/>
</dbReference>
<reference evidence="1" key="1">
    <citation type="submission" date="2023-07" db="EMBL/GenBank/DDBJ databases">
        <title>Black Yeasts Isolated from many extreme environments.</title>
        <authorList>
            <person name="Coleine C."/>
            <person name="Stajich J.E."/>
            <person name="Selbmann L."/>
        </authorList>
    </citation>
    <scope>NUCLEOTIDE SEQUENCE</scope>
    <source>
        <strain evidence="1">CCFEE 5714</strain>
    </source>
</reference>
<organism evidence="1 2">
    <name type="scientific">Vermiconidia calcicola</name>
    <dbReference type="NCBI Taxonomy" id="1690605"/>
    <lineage>
        <taxon>Eukaryota</taxon>
        <taxon>Fungi</taxon>
        <taxon>Dikarya</taxon>
        <taxon>Ascomycota</taxon>
        <taxon>Pezizomycotina</taxon>
        <taxon>Dothideomycetes</taxon>
        <taxon>Dothideomycetidae</taxon>
        <taxon>Mycosphaerellales</taxon>
        <taxon>Extremaceae</taxon>
        <taxon>Vermiconidia</taxon>
    </lineage>
</organism>
<name>A0ACC3NYD1_9PEZI</name>
<dbReference type="Proteomes" id="UP001281147">
    <property type="component" value="Unassembled WGS sequence"/>
</dbReference>